<dbReference type="Pfam" id="PF03447">
    <property type="entry name" value="NAD_binding_3"/>
    <property type="match status" value="1"/>
</dbReference>
<evidence type="ECO:0000256" key="3">
    <source>
        <dbReference type="ARBA" id="ARBA00005062"/>
    </source>
</evidence>
<accession>A0A9K3K6V2</accession>
<dbReference type="EC" id="1.1.1.3" evidence="5 12"/>
<feature type="domain" description="Aspartate/homoserine dehydrogenase NAD-binding" evidence="15">
    <location>
        <begin position="23"/>
        <end position="144"/>
    </location>
</feature>
<evidence type="ECO:0000256" key="1">
    <source>
        <dbReference type="ARBA" id="ARBA00001920"/>
    </source>
</evidence>
<dbReference type="InterPro" id="IPR011147">
    <property type="entry name" value="Bifunc_Aspkin/hSer_DH"/>
</dbReference>
<keyword evidence="10 12" id="KW-0486">Methionine biosynthesis</keyword>
<dbReference type="PANTHER" id="PTHR43070">
    <property type="match status" value="1"/>
</dbReference>
<evidence type="ECO:0000256" key="8">
    <source>
        <dbReference type="ARBA" id="ARBA00022857"/>
    </source>
</evidence>
<evidence type="ECO:0000256" key="12">
    <source>
        <dbReference type="RuleBase" id="RU000579"/>
    </source>
</evidence>
<dbReference type="InterPro" id="IPR005106">
    <property type="entry name" value="Asp/hSer_DH_NAD-bd"/>
</dbReference>
<comment type="pathway">
    <text evidence="3 12">Amino-acid biosynthesis; L-methionine biosynthesis via de novo pathway; L-homoserine from L-aspartate: step 3/3.</text>
</comment>
<evidence type="ECO:0000256" key="2">
    <source>
        <dbReference type="ARBA" id="ARBA00005056"/>
    </source>
</evidence>
<dbReference type="InterPro" id="IPR001342">
    <property type="entry name" value="HDH_cat"/>
</dbReference>
<comment type="catalytic activity">
    <reaction evidence="11">
        <text>L-homoserine + NADP(+) = L-aspartate 4-semialdehyde + NADPH + H(+)</text>
        <dbReference type="Rhea" id="RHEA:15761"/>
        <dbReference type="ChEBI" id="CHEBI:15378"/>
        <dbReference type="ChEBI" id="CHEBI:57476"/>
        <dbReference type="ChEBI" id="CHEBI:57783"/>
        <dbReference type="ChEBI" id="CHEBI:58349"/>
        <dbReference type="ChEBI" id="CHEBI:537519"/>
        <dbReference type="EC" id="1.1.1.3"/>
    </reaction>
    <physiologicalReaction direction="right-to-left" evidence="11">
        <dbReference type="Rhea" id="RHEA:15763"/>
    </physiologicalReaction>
</comment>
<dbReference type="GO" id="GO:0009088">
    <property type="term" value="P:threonine biosynthetic process"/>
    <property type="evidence" value="ECO:0007669"/>
    <property type="project" value="UniProtKB-KW"/>
</dbReference>
<comment type="pathway">
    <text evidence="2 12">Amino-acid biosynthesis; L-threonine biosynthesis; L-threonine from L-aspartate: step 3/5.</text>
</comment>
<evidence type="ECO:0000256" key="6">
    <source>
        <dbReference type="ARBA" id="ARBA00022605"/>
    </source>
</evidence>
<dbReference type="GO" id="GO:0050661">
    <property type="term" value="F:NADP binding"/>
    <property type="evidence" value="ECO:0007669"/>
    <property type="project" value="InterPro"/>
</dbReference>
<dbReference type="GO" id="GO:0009086">
    <property type="term" value="P:methionine biosynthetic process"/>
    <property type="evidence" value="ECO:0007669"/>
    <property type="project" value="UniProtKB-KW"/>
</dbReference>
<dbReference type="EMBL" id="JAGRRH010000014">
    <property type="protein sequence ID" value="KAG7358072.1"/>
    <property type="molecule type" value="Genomic_DNA"/>
</dbReference>
<name>A0A9K3K6V2_9STRA</name>
<dbReference type="OrthoDB" id="67851at2759"/>
<evidence type="ECO:0000256" key="10">
    <source>
        <dbReference type="ARBA" id="ARBA00023167"/>
    </source>
</evidence>
<dbReference type="Pfam" id="PF00742">
    <property type="entry name" value="Homoserine_dh"/>
    <property type="match status" value="1"/>
</dbReference>
<evidence type="ECO:0000256" key="13">
    <source>
        <dbReference type="RuleBase" id="RU004171"/>
    </source>
</evidence>
<keyword evidence="18" id="KW-1185">Reference proteome</keyword>
<protein>
    <recommendedName>
        <fullName evidence="5 12">Homoserine dehydrogenase</fullName>
        <ecNumber evidence="5 12">1.1.1.3</ecNumber>
    </recommendedName>
</protein>
<dbReference type="InterPro" id="IPR022697">
    <property type="entry name" value="HDH_short"/>
</dbReference>
<evidence type="ECO:0000259" key="14">
    <source>
        <dbReference type="Pfam" id="PF00742"/>
    </source>
</evidence>
<evidence type="ECO:0000256" key="5">
    <source>
        <dbReference type="ARBA" id="ARBA00013213"/>
    </source>
</evidence>
<keyword evidence="6 12" id="KW-0028">Amino-acid biosynthesis</keyword>
<evidence type="ECO:0000313" key="16">
    <source>
        <dbReference type="EMBL" id="KAG7337546.1"/>
    </source>
</evidence>
<comment type="similarity">
    <text evidence="4 13">Belongs to the homoserine dehydrogenase family.</text>
</comment>
<gene>
    <name evidence="17" type="ORF">IV203_014659</name>
    <name evidence="16" type="ORF">IV203_018992</name>
</gene>
<dbReference type="Proteomes" id="UP000693970">
    <property type="component" value="Unassembled WGS sequence"/>
</dbReference>
<dbReference type="FunFam" id="3.30.360.10:FF:000006">
    <property type="entry name" value="Bifunctional aspartokinase/homoserine dehydrogenase"/>
    <property type="match status" value="1"/>
</dbReference>
<proteinExistence type="inferred from homology"/>
<dbReference type="GO" id="GO:0009090">
    <property type="term" value="P:homoserine biosynthetic process"/>
    <property type="evidence" value="ECO:0007669"/>
    <property type="project" value="TreeGrafter"/>
</dbReference>
<sequence>MAASSSSSGNHKKLVVAVIGYTGGVGSCLLKAMNKIGLEPYALVRSSTMKVGSNNNNNSNNIHDEKEVPTNYDELAESLLQQRDGIPVIADVTASASIQKHYQGWLTKGISVVAANKGIFAGPETNYQALLQAAEIGKCRLLHETTVGAGLPILGTLQGLKASSHEIHTVEGILSGTLAFVLGQVANGKSSLSQAVKEAKALGYTEPDPRDDLNGMDVARKAVILARLAGMNGVELDKMAIESLVPEPLKDCNVEEFMDKLSEHDAAMAEKVAGVEAAGGRLHYAAKVNVKDNKVEVGLLSCEASHPFNNAGPDNMIAITTDFYTRPLVVQGAGAGGDVTATGVLANILECANQPA</sequence>
<feature type="domain" description="Homoserine dehydrogenase catalytic" evidence="14">
    <location>
        <begin position="152"/>
        <end position="349"/>
    </location>
</feature>
<reference evidence="16" key="1">
    <citation type="journal article" date="2021" name="Sci. Rep.">
        <title>Diploid genomic architecture of Nitzschia inconspicua, an elite biomass production diatom.</title>
        <authorList>
            <person name="Oliver A."/>
            <person name="Podell S."/>
            <person name="Pinowska A."/>
            <person name="Traller J.C."/>
            <person name="Smith S.R."/>
            <person name="McClure R."/>
            <person name="Beliaev A."/>
            <person name="Bohutskyi P."/>
            <person name="Hill E.A."/>
            <person name="Rabines A."/>
            <person name="Zheng H."/>
            <person name="Allen L.Z."/>
            <person name="Kuo A."/>
            <person name="Grigoriev I.V."/>
            <person name="Allen A.E."/>
            <person name="Hazlebeck D."/>
            <person name="Allen E.E."/>
        </authorList>
    </citation>
    <scope>NUCLEOTIDE SEQUENCE</scope>
    <source>
        <strain evidence="16">Hildebrandi</strain>
    </source>
</reference>
<evidence type="ECO:0000313" key="18">
    <source>
        <dbReference type="Proteomes" id="UP000693970"/>
    </source>
</evidence>
<evidence type="ECO:0000256" key="11">
    <source>
        <dbReference type="ARBA" id="ARBA00048841"/>
    </source>
</evidence>
<organism evidence="16 18">
    <name type="scientific">Nitzschia inconspicua</name>
    <dbReference type="NCBI Taxonomy" id="303405"/>
    <lineage>
        <taxon>Eukaryota</taxon>
        <taxon>Sar</taxon>
        <taxon>Stramenopiles</taxon>
        <taxon>Ochrophyta</taxon>
        <taxon>Bacillariophyta</taxon>
        <taxon>Bacillariophyceae</taxon>
        <taxon>Bacillariophycidae</taxon>
        <taxon>Bacillariales</taxon>
        <taxon>Bacillariaceae</taxon>
        <taxon>Nitzschia</taxon>
    </lineage>
</organism>
<evidence type="ECO:0000256" key="9">
    <source>
        <dbReference type="ARBA" id="ARBA00023002"/>
    </source>
</evidence>
<keyword evidence="7 12" id="KW-0791">Threonine biosynthesis</keyword>
<keyword evidence="9 12" id="KW-0560">Oxidoreductase</keyword>
<evidence type="ECO:0000256" key="4">
    <source>
        <dbReference type="ARBA" id="ARBA00006753"/>
    </source>
</evidence>
<evidence type="ECO:0000259" key="15">
    <source>
        <dbReference type="Pfam" id="PF03447"/>
    </source>
</evidence>
<dbReference type="PANTHER" id="PTHR43070:SF5">
    <property type="entry name" value="HOMOSERINE DEHYDROGENASE"/>
    <property type="match status" value="1"/>
</dbReference>
<keyword evidence="8 12" id="KW-0521">NADP</keyword>
<dbReference type="InterPro" id="IPR019811">
    <property type="entry name" value="HDH_CS"/>
</dbReference>
<dbReference type="EMBL" id="JAGRRH010000081">
    <property type="protein sequence ID" value="KAG7337546.1"/>
    <property type="molecule type" value="Genomic_DNA"/>
</dbReference>
<comment type="cofactor">
    <cofactor evidence="1">
        <name>a metal cation</name>
        <dbReference type="ChEBI" id="CHEBI:25213"/>
    </cofactor>
</comment>
<evidence type="ECO:0000313" key="17">
    <source>
        <dbReference type="EMBL" id="KAG7358072.1"/>
    </source>
</evidence>
<reference evidence="16" key="2">
    <citation type="submission" date="2021-04" db="EMBL/GenBank/DDBJ databases">
        <authorList>
            <person name="Podell S."/>
        </authorList>
    </citation>
    <scope>NUCLEOTIDE SEQUENCE</scope>
    <source>
        <strain evidence="16">Hildebrandi</strain>
    </source>
</reference>
<evidence type="ECO:0000256" key="7">
    <source>
        <dbReference type="ARBA" id="ARBA00022697"/>
    </source>
</evidence>
<dbReference type="PIRSF" id="PIRSF036497">
    <property type="entry name" value="HDH_short"/>
    <property type="match status" value="1"/>
</dbReference>
<comment type="caution">
    <text evidence="16">The sequence shown here is derived from an EMBL/GenBank/DDBJ whole genome shotgun (WGS) entry which is preliminary data.</text>
</comment>
<dbReference type="GO" id="GO:0004412">
    <property type="term" value="F:homoserine dehydrogenase activity"/>
    <property type="evidence" value="ECO:0007669"/>
    <property type="project" value="UniProtKB-EC"/>
</dbReference>
<dbReference type="AlphaFoldDB" id="A0A9K3K6V2"/>
<dbReference type="PROSITE" id="PS01042">
    <property type="entry name" value="HOMOSER_DHGENASE"/>
    <property type="match status" value="1"/>
</dbReference>